<evidence type="ECO:0000313" key="1">
    <source>
        <dbReference type="EMBL" id="SIR50291.1"/>
    </source>
</evidence>
<dbReference type="Proteomes" id="UP000185924">
    <property type="component" value="Unassembled WGS sequence"/>
</dbReference>
<organism evidence="1 2">
    <name type="scientific">Pontibacter lucknowensis</name>
    <dbReference type="NCBI Taxonomy" id="1077936"/>
    <lineage>
        <taxon>Bacteria</taxon>
        <taxon>Pseudomonadati</taxon>
        <taxon>Bacteroidota</taxon>
        <taxon>Cytophagia</taxon>
        <taxon>Cytophagales</taxon>
        <taxon>Hymenobacteraceae</taxon>
        <taxon>Pontibacter</taxon>
    </lineage>
</organism>
<protein>
    <recommendedName>
        <fullName evidence="3">Knr4/Smi1-like domain-containing protein</fullName>
    </recommendedName>
</protein>
<gene>
    <name evidence="1" type="ORF">SAMN05421545_3954</name>
</gene>
<proteinExistence type="predicted"/>
<evidence type="ECO:0008006" key="3">
    <source>
        <dbReference type="Google" id="ProtNLM"/>
    </source>
</evidence>
<dbReference type="OrthoDB" id="2355620at2"/>
<evidence type="ECO:0000313" key="2">
    <source>
        <dbReference type="Proteomes" id="UP000185924"/>
    </source>
</evidence>
<dbReference type="AlphaFoldDB" id="A0A1N7BFY0"/>
<dbReference type="RefSeq" id="WP_076423337.1">
    <property type="nucleotide sequence ID" value="NZ_FTNM01000010.1"/>
</dbReference>
<reference evidence="2" key="1">
    <citation type="submission" date="2017-01" db="EMBL/GenBank/DDBJ databases">
        <authorList>
            <person name="Varghese N."/>
            <person name="Submissions S."/>
        </authorList>
    </citation>
    <scope>NUCLEOTIDE SEQUENCE [LARGE SCALE GENOMIC DNA]</scope>
    <source>
        <strain evidence="2">DM9</strain>
    </source>
</reference>
<dbReference type="InterPro" id="IPR037883">
    <property type="entry name" value="Knr4/Smi1-like_sf"/>
</dbReference>
<keyword evidence="2" id="KW-1185">Reference proteome</keyword>
<dbReference type="SUPFAM" id="SSF160631">
    <property type="entry name" value="SMI1/KNR4-like"/>
    <property type="match status" value="1"/>
</dbReference>
<name>A0A1N7BFY0_9BACT</name>
<dbReference type="STRING" id="1077936.SAMN05421545_3954"/>
<sequence length="204" mass="24295">MVDQIKRKLEDIYTKYPAIANQCLKYIENNSTIDNNSTIKIFHRPWIAPQNWGIKLFEPIKSSWYKDFQERTNKVIPDFYESFLLTTNGGFIYDLSLYGLPPSLYNTGLLSRTVIQCHDLTSANNSWIINYEIEREYFHFGGRAYTFDENVGYFYKKDEIISIRQNGETINKWYDFNDFLRDEIEKAEEMMKEEIPDNTKIIIK</sequence>
<accession>A0A1N7BFY0</accession>
<dbReference type="Gene3D" id="3.40.1580.10">
    <property type="entry name" value="SMI1/KNR4-like"/>
    <property type="match status" value="1"/>
</dbReference>
<dbReference type="EMBL" id="FTNM01000010">
    <property type="protein sequence ID" value="SIR50291.1"/>
    <property type="molecule type" value="Genomic_DNA"/>
</dbReference>